<dbReference type="AlphaFoldDB" id="A0A1L8DSE4"/>
<comment type="function">
    <text evidence="8">Acts as a component of the translation initiation factor 2B (eIF2B) complex, which catalyzes the exchange of GDP for GTP on the eukaryotic initiation factor 2 (eIF2) complex gamma subunit. Its guanine nucleotide exchange factor activity is repressed when bound to eIF2 complex phosphorylated on the alpha subunit, thereby limiting the amount of methionyl-initiator methionine tRNA available to the ribosome and consequently global translation is repressed.</text>
</comment>
<evidence type="ECO:0000259" key="11">
    <source>
        <dbReference type="Pfam" id="PF25084"/>
    </source>
</evidence>
<protein>
    <recommendedName>
        <fullName evidence="6">Translation initiation factor eIF2B subunit gamma</fullName>
    </recommendedName>
    <alternativeName>
        <fullName evidence="7">eIF2B GDP-GTP exchange factor subunit gamma</fullName>
    </alternativeName>
</protein>
<dbReference type="InterPro" id="IPR051960">
    <property type="entry name" value="eIF2B_gamma"/>
</dbReference>
<evidence type="ECO:0000256" key="9">
    <source>
        <dbReference type="ARBA" id="ARBA00046432"/>
    </source>
</evidence>
<evidence type="ECO:0000313" key="12">
    <source>
        <dbReference type="EMBL" id="JAV09321.1"/>
    </source>
</evidence>
<keyword evidence="3" id="KW-0963">Cytoplasm</keyword>
<evidence type="ECO:0000256" key="4">
    <source>
        <dbReference type="ARBA" id="ARBA00022540"/>
    </source>
</evidence>
<dbReference type="PANTHER" id="PTHR45989">
    <property type="entry name" value="TRANSLATION INITIATION FACTOR EIF-2B SUBUNIT GAMMA"/>
    <property type="match status" value="1"/>
</dbReference>
<dbReference type="PANTHER" id="PTHR45989:SF1">
    <property type="entry name" value="TRANSLATION INITIATION FACTOR EIF-2B SUBUNIT GAMMA"/>
    <property type="match status" value="1"/>
</dbReference>
<dbReference type="GO" id="GO:0003743">
    <property type="term" value="F:translation initiation factor activity"/>
    <property type="evidence" value="ECO:0007669"/>
    <property type="project" value="UniProtKB-KW"/>
</dbReference>
<evidence type="ECO:0000256" key="5">
    <source>
        <dbReference type="ARBA" id="ARBA00022917"/>
    </source>
</evidence>
<dbReference type="Pfam" id="PF25084">
    <property type="entry name" value="LbH_EIF2B"/>
    <property type="match status" value="1"/>
</dbReference>
<keyword evidence="5" id="KW-0648">Protein biosynthesis</keyword>
<dbReference type="Gene3D" id="3.90.550.10">
    <property type="entry name" value="Spore Coat Polysaccharide Biosynthesis Protein SpsA, Chain A"/>
    <property type="match status" value="1"/>
</dbReference>
<dbReference type="Gene3D" id="2.160.10.10">
    <property type="entry name" value="Hexapeptide repeat proteins"/>
    <property type="match status" value="1"/>
</dbReference>
<dbReference type="InterPro" id="IPR029044">
    <property type="entry name" value="Nucleotide-diphossugar_trans"/>
</dbReference>
<name>A0A1L8DSE4_9DIPT</name>
<dbReference type="CDD" id="cd04652">
    <property type="entry name" value="LbH_eIF2B_gamma_C"/>
    <property type="match status" value="1"/>
</dbReference>
<feature type="domain" description="EIF2B subunit epsilon/gamma LbH" evidence="11">
    <location>
        <begin position="348"/>
        <end position="435"/>
    </location>
</feature>
<evidence type="ECO:0000256" key="3">
    <source>
        <dbReference type="ARBA" id="ARBA00022490"/>
    </source>
</evidence>
<comment type="similarity">
    <text evidence="2">Belongs to the eIF-2B gamma/epsilon subunits family.</text>
</comment>
<dbReference type="GO" id="GO:0005085">
    <property type="term" value="F:guanyl-nucleotide exchange factor activity"/>
    <property type="evidence" value="ECO:0007669"/>
    <property type="project" value="TreeGrafter"/>
</dbReference>
<comment type="subcellular location">
    <subcellularLocation>
        <location evidence="1">Cytoplasm</location>
        <location evidence="1">Cytosol</location>
    </subcellularLocation>
</comment>
<evidence type="ECO:0000256" key="2">
    <source>
        <dbReference type="ARBA" id="ARBA00007878"/>
    </source>
</evidence>
<proteinExistence type="inferred from homology"/>
<feature type="domain" description="Nucleotidyl transferase" evidence="10">
    <location>
        <begin position="8"/>
        <end position="143"/>
    </location>
</feature>
<keyword evidence="4 12" id="KW-0396">Initiation factor</keyword>
<dbReference type="CDD" id="cd04198">
    <property type="entry name" value="eIF-2B_gamma_N"/>
    <property type="match status" value="1"/>
</dbReference>
<dbReference type="GO" id="GO:0005829">
    <property type="term" value="C:cytosol"/>
    <property type="evidence" value="ECO:0007669"/>
    <property type="project" value="UniProtKB-SubCell"/>
</dbReference>
<dbReference type="Pfam" id="PF00483">
    <property type="entry name" value="NTP_transferase"/>
    <property type="match status" value="1"/>
</dbReference>
<organism evidence="12">
    <name type="scientific">Nyssomyia neivai</name>
    <dbReference type="NCBI Taxonomy" id="330878"/>
    <lineage>
        <taxon>Eukaryota</taxon>
        <taxon>Metazoa</taxon>
        <taxon>Ecdysozoa</taxon>
        <taxon>Arthropoda</taxon>
        <taxon>Hexapoda</taxon>
        <taxon>Insecta</taxon>
        <taxon>Pterygota</taxon>
        <taxon>Neoptera</taxon>
        <taxon>Endopterygota</taxon>
        <taxon>Diptera</taxon>
        <taxon>Nematocera</taxon>
        <taxon>Psychodoidea</taxon>
        <taxon>Psychodidae</taxon>
        <taxon>Nyssomyia</taxon>
    </lineage>
</organism>
<comment type="subunit">
    <text evidence="9">Component of the translation initiation factor 2B (eIF2B) complex which is a heterodecamer of two sets of five different subunits: alpha, beta, gamma, delta and epsilon. Subunits alpha, beta and delta comprise a regulatory subcomplex and subunits epsilon and gamma comprise a catalytic subcomplex. Within the complex, the hexameric regulatory complex resides at the center, with the two heterodimeric catalytic subcomplexes bound on opposite sides.</text>
</comment>
<dbReference type="InterPro" id="IPR005835">
    <property type="entry name" value="NTP_transferase_dom"/>
</dbReference>
<dbReference type="InterPro" id="IPR056764">
    <property type="entry name" value="LbH_EIF2B3/5"/>
</dbReference>
<reference evidence="12" key="1">
    <citation type="submission" date="2016-12" db="EMBL/GenBank/DDBJ databases">
        <title>An insight into the sialome and mialome of the sand fly, Nyssomyia neivai.</title>
        <authorList>
            <person name="Sebastian V."/>
            <person name="Goulart T.M."/>
            <person name="Oliveira W."/>
            <person name="Calvo E."/>
            <person name="Oliveira L.F."/>
            <person name="Pinto M.C."/>
            <person name="Rosselino A.M."/>
            <person name="Ribeiro J.M."/>
        </authorList>
    </citation>
    <scope>NUCLEOTIDE SEQUENCE</scope>
</reference>
<accession>A0A1L8DSE4</accession>
<dbReference type="GO" id="GO:0005851">
    <property type="term" value="C:eukaryotic translation initiation factor 2B complex"/>
    <property type="evidence" value="ECO:0007669"/>
    <property type="project" value="TreeGrafter"/>
</dbReference>
<dbReference type="EMBL" id="GFDF01004763">
    <property type="protein sequence ID" value="JAV09321.1"/>
    <property type="molecule type" value="Transcribed_RNA"/>
</dbReference>
<evidence type="ECO:0000256" key="1">
    <source>
        <dbReference type="ARBA" id="ARBA00004514"/>
    </source>
</evidence>
<dbReference type="SUPFAM" id="SSF53448">
    <property type="entry name" value="Nucleotide-diphospho-sugar transferases"/>
    <property type="match status" value="1"/>
</dbReference>
<dbReference type="GO" id="GO:0002183">
    <property type="term" value="P:cytoplasmic translational initiation"/>
    <property type="evidence" value="ECO:0007669"/>
    <property type="project" value="TreeGrafter"/>
</dbReference>
<evidence type="ECO:0000256" key="6">
    <source>
        <dbReference type="ARBA" id="ARBA00044196"/>
    </source>
</evidence>
<evidence type="ECO:0000256" key="7">
    <source>
        <dbReference type="ARBA" id="ARBA00044229"/>
    </source>
</evidence>
<sequence>MPFSSLQAVVLAAGTGTRYPELTNGIPKCLMPVGPFPMIWYPLNTLQKSGFRDATVVVLETQRSEIQQALEKTPLQLKVDFATIPVDSDYGTAESLVHIQHKIDRDIVVISCDAITNFDLEPLVAMFDQNDAAIATLFFDAEDTSPGQVPGPKSSKHDNEREMVGIHMATNRLVYMAYFSDFEETFEVSGKLLRRYGRFAMFTRYLDSHIYVMKRWIIDFLANSRHFGTIKNELLPFLVKKQLSKPKVPQETEGITSEYNVNVRDNDVFHNACDADVLRKIKGKTNKSTPGGDDIIKVYAQIVPKESLGIRVNTMTNYYVANRKILNEWDAIMGPNAPHLISPLAVNKCTQMNVCAVADGTSIDERTSLKSTSIAANCTIGTKTRISDSIIMRGVTIEEGVVLDNCIICENAIIRQGSELKNCIVGRFYVVQDQTKAEKQLLAHSEACIEI</sequence>
<evidence type="ECO:0000259" key="10">
    <source>
        <dbReference type="Pfam" id="PF00483"/>
    </source>
</evidence>
<evidence type="ECO:0000256" key="8">
    <source>
        <dbReference type="ARBA" id="ARBA00045373"/>
    </source>
</evidence>